<evidence type="ECO:0000256" key="1">
    <source>
        <dbReference type="SAM" id="MobiDB-lite"/>
    </source>
</evidence>
<protein>
    <submittedName>
        <fullName evidence="2">Uncharacterized protein</fullName>
    </submittedName>
</protein>
<dbReference type="HOGENOM" id="CLU_933327_0_0_9"/>
<dbReference type="KEGG" id="pbj:VN24_21295"/>
<reference evidence="3" key="2">
    <citation type="submission" date="2015-03" db="EMBL/GenBank/DDBJ databases">
        <title>Genome sequence of Paenibacillus beijingensis strain DSM 24997T.</title>
        <authorList>
            <person name="Kwak Y."/>
            <person name="Shin J.-H."/>
        </authorList>
    </citation>
    <scope>NUCLEOTIDE SEQUENCE [LARGE SCALE GENOMIC DNA]</scope>
    <source>
        <strain evidence="3">DSM 24997</strain>
    </source>
</reference>
<feature type="region of interest" description="Disordered" evidence="1">
    <location>
        <begin position="251"/>
        <end position="270"/>
    </location>
</feature>
<evidence type="ECO:0000313" key="2">
    <source>
        <dbReference type="EMBL" id="AJY76646.1"/>
    </source>
</evidence>
<reference evidence="2 3" key="1">
    <citation type="journal article" date="2015" name="J. Biotechnol.">
        <title>Complete genome sequence of Paenibacillus beijingensis 7188(T) (=DSM 24997(T)), a novel rhizobacterium from jujube garden soil.</title>
        <authorList>
            <person name="Kwak Y."/>
            <person name="Shin J.H."/>
        </authorList>
    </citation>
    <scope>NUCLEOTIDE SEQUENCE [LARGE SCALE GENOMIC DNA]</scope>
    <source>
        <strain evidence="2 3">DSM 24997</strain>
    </source>
</reference>
<proteinExistence type="predicted"/>
<feature type="region of interest" description="Disordered" evidence="1">
    <location>
        <begin position="1"/>
        <end position="25"/>
    </location>
</feature>
<organism evidence="2 3">
    <name type="scientific">Paenibacillus beijingensis</name>
    <dbReference type="NCBI Taxonomy" id="1126833"/>
    <lineage>
        <taxon>Bacteria</taxon>
        <taxon>Bacillati</taxon>
        <taxon>Bacillota</taxon>
        <taxon>Bacilli</taxon>
        <taxon>Bacillales</taxon>
        <taxon>Paenibacillaceae</taxon>
        <taxon>Paenibacillus</taxon>
    </lineage>
</organism>
<accession>A0A0D5NN16</accession>
<dbReference type="AntiFam" id="ANF00142">
    <property type="entry name" value="Shadow ORF (opposite yadG)"/>
</dbReference>
<keyword evidence="3" id="KW-1185">Reference proteome</keyword>
<dbReference type="Proteomes" id="UP000032633">
    <property type="component" value="Chromosome"/>
</dbReference>
<feature type="compositionally biased region" description="Basic residues" evidence="1">
    <location>
        <begin position="12"/>
        <end position="25"/>
    </location>
</feature>
<dbReference type="AlphaFoldDB" id="A0A0D5NN16"/>
<evidence type="ECO:0000313" key="3">
    <source>
        <dbReference type="Proteomes" id="UP000032633"/>
    </source>
</evidence>
<dbReference type="EMBL" id="CP011058">
    <property type="protein sequence ID" value="AJY76646.1"/>
    <property type="molecule type" value="Genomic_DNA"/>
</dbReference>
<gene>
    <name evidence="2" type="ORF">VN24_21295</name>
</gene>
<sequence>MRLAPSAQLRCQLRRKRSRRQPRRAALRLRRRKAGCGQLRCRAQRLRRRGARFAGERPRIRRGRHRFADGAAVHDDDVVRERQQRVEVVRHHDRSAPLPPMRLQNGAQAANAFGVQPRRRLVQQQPMRAACEQARKRQPPLLPAAERPGVALQQLRTKPRPLQRFPDALLPLGLRQPVRLHRIIELAPGAAGKPLRLGMLRRDAERKQHAAIQLAPAGPKRLTAQLHGSARRLPQSGKRLQQRRFAGTVCSDEQRNPPVPKKGVNGAIRHSTPCGNNKLRYLPVLTHSGPLPRPNLPA</sequence>
<dbReference type="AntiFam" id="ANF00095">
    <property type="entry name" value="Shadow ORF (opposite ABC transporters)"/>
</dbReference>
<name>A0A0D5NN16_9BACL</name>